<dbReference type="EMBL" id="CAJVPG010000130">
    <property type="protein sequence ID" value="CAG8358873.1"/>
    <property type="molecule type" value="Genomic_DNA"/>
</dbReference>
<dbReference type="Proteomes" id="UP001152649">
    <property type="component" value="Unassembled WGS sequence"/>
</dbReference>
<sequence length="143" mass="15893">MTHHNLPPPVESIRRAIKELIPETATSPNQPAENQAAIFHVNKHGNKTYRGDLLAKKISLLTEQLRVTEKLQIGADWRWHLVHFSKDTKLENAQKEGYLIILSNNITITPGGVLEEGSYIYIVNEPVLSAGATVIFIVPPPLG</sequence>
<comment type="caution">
    <text evidence="1">The sequence shown here is derived from an EMBL/GenBank/DDBJ whole genome shotgun (WGS) entry which is preliminary data.</text>
</comment>
<proteinExistence type="predicted"/>
<evidence type="ECO:0000313" key="2">
    <source>
        <dbReference type="Proteomes" id="UP001152649"/>
    </source>
</evidence>
<protein>
    <submittedName>
        <fullName evidence="1">Uncharacterized protein</fullName>
    </submittedName>
</protein>
<evidence type="ECO:0000313" key="1">
    <source>
        <dbReference type="EMBL" id="CAG8358873.1"/>
    </source>
</evidence>
<accession>A0A9W4NF93</accession>
<organism evidence="1 2">
    <name type="scientific">Penicillium salamii</name>
    <dbReference type="NCBI Taxonomy" id="1612424"/>
    <lineage>
        <taxon>Eukaryota</taxon>
        <taxon>Fungi</taxon>
        <taxon>Dikarya</taxon>
        <taxon>Ascomycota</taxon>
        <taxon>Pezizomycotina</taxon>
        <taxon>Eurotiomycetes</taxon>
        <taxon>Eurotiomycetidae</taxon>
        <taxon>Eurotiales</taxon>
        <taxon>Aspergillaceae</taxon>
        <taxon>Penicillium</taxon>
    </lineage>
</organism>
<keyword evidence="2" id="KW-1185">Reference proteome</keyword>
<name>A0A9W4NF93_9EURO</name>
<dbReference type="AlphaFoldDB" id="A0A9W4NF93"/>
<gene>
    <name evidence="1" type="ORF">PSALAMII_LOCUS3587</name>
</gene>
<dbReference type="OrthoDB" id="4390692at2759"/>
<reference evidence="1" key="1">
    <citation type="submission" date="2021-07" db="EMBL/GenBank/DDBJ databases">
        <authorList>
            <person name="Branca A.L. A."/>
        </authorList>
    </citation>
    <scope>NUCLEOTIDE SEQUENCE</scope>
</reference>